<name>A0AAV8SUT0_9ROSI</name>
<dbReference type="PANTHER" id="PTHR33067">
    <property type="entry name" value="RNA-DIRECTED DNA POLYMERASE-RELATED"/>
    <property type="match status" value="1"/>
</dbReference>
<dbReference type="CDD" id="cd00303">
    <property type="entry name" value="retropepsin_like"/>
    <property type="match status" value="1"/>
</dbReference>
<dbReference type="AlphaFoldDB" id="A0AAV8SUT0"/>
<protein>
    <recommendedName>
        <fullName evidence="3">Retrovirus-related Pol polyprotein from transposon TNT 1-94</fullName>
    </recommendedName>
</protein>
<proteinExistence type="predicted"/>
<accession>A0AAV8SUT0</accession>
<dbReference type="Gene3D" id="2.40.70.10">
    <property type="entry name" value="Acid Proteases"/>
    <property type="match status" value="1"/>
</dbReference>
<dbReference type="SUPFAM" id="SSF50630">
    <property type="entry name" value="Acid proteases"/>
    <property type="match status" value="1"/>
</dbReference>
<dbReference type="EMBL" id="JAIWQS010000009">
    <property type="protein sequence ID" value="KAJ8756040.1"/>
    <property type="molecule type" value="Genomic_DNA"/>
</dbReference>
<evidence type="ECO:0008006" key="3">
    <source>
        <dbReference type="Google" id="ProtNLM"/>
    </source>
</evidence>
<gene>
    <name evidence="1" type="ORF">K2173_024587</name>
</gene>
<keyword evidence="2" id="KW-1185">Reference proteome</keyword>
<dbReference type="InterPro" id="IPR021109">
    <property type="entry name" value="Peptidase_aspartic_dom_sf"/>
</dbReference>
<organism evidence="1 2">
    <name type="scientific">Erythroxylum novogranatense</name>
    <dbReference type="NCBI Taxonomy" id="1862640"/>
    <lineage>
        <taxon>Eukaryota</taxon>
        <taxon>Viridiplantae</taxon>
        <taxon>Streptophyta</taxon>
        <taxon>Embryophyta</taxon>
        <taxon>Tracheophyta</taxon>
        <taxon>Spermatophyta</taxon>
        <taxon>Magnoliopsida</taxon>
        <taxon>eudicotyledons</taxon>
        <taxon>Gunneridae</taxon>
        <taxon>Pentapetalae</taxon>
        <taxon>rosids</taxon>
        <taxon>fabids</taxon>
        <taxon>Malpighiales</taxon>
        <taxon>Erythroxylaceae</taxon>
        <taxon>Erythroxylum</taxon>
    </lineage>
</organism>
<dbReference type="PANTHER" id="PTHR33067:SF31">
    <property type="entry name" value="RNA-DIRECTED DNA POLYMERASE"/>
    <property type="match status" value="1"/>
</dbReference>
<sequence length="313" mass="34004">MPTYAKFLKEILSNKRRLEEYATVALTEESSAILQNKLPPKLQDPGSFSIPCQIGTTTIGKALCDLGASVSLLPLSICQKLDIGELKPTTISLQLADRSIKFPIGILENVPLKVGSLFIPVDFVVLEMEEDTNIPIILGRPFLATAGAIIDGTKDYMLTYRRADTLDIVGFSDADYAGCVDDKKSTSGYIFMMAGGAVSWKSVKQTLTASSTMEAEYMACYEAASLSIVDSISSPLKLYCDNSATVAFSKNTRSTSRSKHIDIKYYFVKEKVAESLITVEYTPTASMLADPLTKGLPICVFAEHISRMGLLGA</sequence>
<reference evidence="1 2" key="1">
    <citation type="submission" date="2021-09" db="EMBL/GenBank/DDBJ databases">
        <title>Genomic insights and catalytic innovation underlie evolution of tropane alkaloids biosynthesis.</title>
        <authorList>
            <person name="Wang Y.-J."/>
            <person name="Tian T."/>
            <person name="Huang J.-P."/>
            <person name="Huang S.-X."/>
        </authorList>
    </citation>
    <scope>NUCLEOTIDE SEQUENCE [LARGE SCALE GENOMIC DNA]</scope>
    <source>
        <strain evidence="1">KIB-2018</strain>
        <tissue evidence="1">Leaf</tissue>
    </source>
</reference>
<evidence type="ECO:0000313" key="1">
    <source>
        <dbReference type="EMBL" id="KAJ8756040.1"/>
    </source>
</evidence>
<comment type="caution">
    <text evidence="1">The sequence shown here is derived from an EMBL/GenBank/DDBJ whole genome shotgun (WGS) entry which is preliminary data.</text>
</comment>
<dbReference type="Proteomes" id="UP001159364">
    <property type="component" value="Linkage Group LG09"/>
</dbReference>
<evidence type="ECO:0000313" key="2">
    <source>
        <dbReference type="Proteomes" id="UP001159364"/>
    </source>
</evidence>
<dbReference type="CDD" id="cd09272">
    <property type="entry name" value="RNase_HI_RT_Ty1"/>
    <property type="match status" value="1"/>
</dbReference>